<proteinExistence type="predicted"/>
<dbReference type="InterPro" id="IPR043502">
    <property type="entry name" value="DNA/RNA_pol_sf"/>
</dbReference>
<evidence type="ECO:0000313" key="2">
    <source>
        <dbReference type="EMBL" id="KFD62773.1"/>
    </source>
</evidence>
<organism evidence="2">
    <name type="scientific">Trichuris suis</name>
    <name type="common">pig whipworm</name>
    <dbReference type="NCBI Taxonomy" id="68888"/>
    <lineage>
        <taxon>Eukaryota</taxon>
        <taxon>Metazoa</taxon>
        <taxon>Ecdysozoa</taxon>
        <taxon>Nematoda</taxon>
        <taxon>Enoplea</taxon>
        <taxon>Dorylaimia</taxon>
        <taxon>Trichinellida</taxon>
        <taxon>Trichuridae</taxon>
        <taxon>Trichuris</taxon>
    </lineage>
</organism>
<dbReference type="SUPFAM" id="SSF56672">
    <property type="entry name" value="DNA/RNA polymerases"/>
    <property type="match status" value="1"/>
</dbReference>
<accession>A0A085MZX7</accession>
<dbReference type="Proteomes" id="UP000030764">
    <property type="component" value="Unassembled WGS sequence"/>
</dbReference>
<dbReference type="EMBL" id="KL367588">
    <property type="protein sequence ID" value="KFD62773.1"/>
    <property type="molecule type" value="Genomic_DNA"/>
</dbReference>
<gene>
    <name evidence="1" type="ORF">M513_05173</name>
    <name evidence="2" type="ORF">M514_05173</name>
</gene>
<evidence type="ECO:0000313" key="3">
    <source>
        <dbReference type="Proteomes" id="UP000030764"/>
    </source>
</evidence>
<protein>
    <submittedName>
        <fullName evidence="2">Uncharacterized protein</fullName>
    </submittedName>
</protein>
<name>A0A085MZX7_9BILA</name>
<dbReference type="Gene3D" id="3.10.10.10">
    <property type="entry name" value="HIV Type 1 Reverse Transcriptase, subunit A, domain 1"/>
    <property type="match status" value="1"/>
</dbReference>
<dbReference type="Proteomes" id="UP000030758">
    <property type="component" value="Unassembled WGS sequence"/>
</dbReference>
<reference evidence="2 3" key="1">
    <citation type="journal article" date="2014" name="Nat. Genet.">
        <title>Genome and transcriptome of the porcine whipworm Trichuris suis.</title>
        <authorList>
            <person name="Jex A.R."/>
            <person name="Nejsum P."/>
            <person name="Schwarz E.M."/>
            <person name="Hu L."/>
            <person name="Young N.D."/>
            <person name="Hall R.S."/>
            <person name="Korhonen P.K."/>
            <person name="Liao S."/>
            <person name="Thamsborg S."/>
            <person name="Xia J."/>
            <person name="Xu P."/>
            <person name="Wang S."/>
            <person name="Scheerlinck J.P."/>
            <person name="Hofmann A."/>
            <person name="Sternberg P.W."/>
            <person name="Wang J."/>
            <person name="Gasser R.B."/>
        </authorList>
    </citation>
    <scope>NUCLEOTIDE SEQUENCE [LARGE SCALE GENOMIC DNA]</scope>
    <source>
        <strain evidence="2">DCEP-RM93F</strain>
        <strain evidence="1">DCEP-RM93M</strain>
    </source>
</reference>
<dbReference type="AlphaFoldDB" id="A0A085MZX7"/>
<dbReference type="EMBL" id="KL363212">
    <property type="protein sequence ID" value="KFD53906.1"/>
    <property type="molecule type" value="Genomic_DNA"/>
</dbReference>
<keyword evidence="3" id="KW-1185">Reference proteome</keyword>
<evidence type="ECO:0000313" key="1">
    <source>
        <dbReference type="EMBL" id="KFD53906.1"/>
    </source>
</evidence>
<sequence>MLHNQLRQMVSDSVIHPVRELTDWWSGIAVVREKDGTSVRECVNLAEINKNARRRLLTFSKPGKAFNKRQFAARKTRQLRYEENKRLYNTNIRKLFEVTLNGAPVSQHERTSPVRLPPVIL</sequence>